<feature type="disulfide bond" evidence="8">
    <location>
        <begin position="55"/>
        <end position="119"/>
    </location>
</feature>
<dbReference type="Gene3D" id="3.10.250.10">
    <property type="entry name" value="SRCR-like domain"/>
    <property type="match status" value="1"/>
</dbReference>
<reference evidence="12" key="3">
    <citation type="submission" date="2025-09" db="UniProtKB">
        <authorList>
            <consortium name="Ensembl"/>
        </authorList>
    </citation>
    <scope>IDENTIFICATION</scope>
</reference>
<evidence type="ECO:0000256" key="1">
    <source>
        <dbReference type="ARBA" id="ARBA00004498"/>
    </source>
</evidence>
<dbReference type="CDD" id="cd18496">
    <property type="entry name" value="BACK_LGALS3BP"/>
    <property type="match status" value="1"/>
</dbReference>
<dbReference type="InterPro" id="IPR001190">
    <property type="entry name" value="SRCR"/>
</dbReference>
<dbReference type="Proteomes" id="UP000018468">
    <property type="component" value="Linkage group LG10"/>
</dbReference>
<feature type="chain" id="PRO_5004867029" evidence="9">
    <location>
        <begin position="26"/>
        <end position="592"/>
    </location>
</feature>
<dbReference type="OMA" id="LMLCGGR"/>
<feature type="domain" description="SRCR" evidence="11">
    <location>
        <begin position="30"/>
        <end position="130"/>
    </location>
</feature>
<dbReference type="SUPFAM" id="SSF56487">
    <property type="entry name" value="SRCR-like"/>
    <property type="match status" value="1"/>
</dbReference>
<dbReference type="OrthoDB" id="25028at2759"/>
<proteinExistence type="predicted"/>
<dbReference type="InterPro" id="IPR000210">
    <property type="entry name" value="BTB/POZ_dom"/>
</dbReference>
<evidence type="ECO:0000256" key="6">
    <source>
        <dbReference type="ARBA" id="ARBA00023157"/>
    </source>
</evidence>
<keyword evidence="2" id="KW-0964">Secreted</keyword>
<dbReference type="SUPFAM" id="SSF54695">
    <property type="entry name" value="POZ domain"/>
    <property type="match status" value="1"/>
</dbReference>
<keyword evidence="5" id="KW-0130">Cell adhesion</keyword>
<reference evidence="12" key="2">
    <citation type="submission" date="2025-08" db="UniProtKB">
        <authorList>
            <consortium name="Ensembl"/>
        </authorList>
    </citation>
    <scope>IDENTIFICATION</scope>
</reference>
<dbReference type="PROSITE" id="PS00420">
    <property type="entry name" value="SRCR_1"/>
    <property type="match status" value="1"/>
</dbReference>
<dbReference type="eggNOG" id="ENOG502QU48">
    <property type="taxonomic scope" value="Eukaryota"/>
</dbReference>
<name>W5N4R9_LEPOC</name>
<feature type="disulfide bond" evidence="8">
    <location>
        <begin position="68"/>
        <end position="129"/>
    </location>
</feature>
<keyword evidence="3" id="KW-0272">Extracellular matrix</keyword>
<dbReference type="PANTHER" id="PTHR24410:SF16">
    <property type="entry name" value="GALECTIN-3-BINDING PROTEIN"/>
    <property type="match status" value="1"/>
</dbReference>
<dbReference type="STRING" id="7918.ENSLOCP00000015628"/>
<dbReference type="InterPro" id="IPR011705">
    <property type="entry name" value="BACK"/>
</dbReference>
<reference evidence="13" key="1">
    <citation type="submission" date="2011-12" db="EMBL/GenBank/DDBJ databases">
        <title>The Draft Genome of Lepisosteus oculatus.</title>
        <authorList>
            <consortium name="The Broad Institute Genome Assembly &amp; Analysis Group"/>
            <consortium name="Computational R&amp;D Group"/>
            <consortium name="and Sequencing Platform"/>
            <person name="Di Palma F."/>
            <person name="Alfoldi J."/>
            <person name="Johnson J."/>
            <person name="Berlin A."/>
            <person name="Gnerre S."/>
            <person name="Jaffe D."/>
            <person name="MacCallum I."/>
            <person name="Young S."/>
            <person name="Walker B.J."/>
            <person name="Lander E.S."/>
            <person name="Lindblad-Toh K."/>
        </authorList>
    </citation>
    <scope>NUCLEOTIDE SEQUENCE [LARGE SCALE GENOMIC DNA]</scope>
</reference>
<dbReference type="RefSeq" id="XP_006635474.1">
    <property type="nucleotide sequence ID" value="XM_006635411.3"/>
</dbReference>
<dbReference type="RefSeq" id="XP_069050635.1">
    <property type="nucleotide sequence ID" value="XM_069194534.1"/>
</dbReference>
<dbReference type="GO" id="GO:0007155">
    <property type="term" value="P:cell adhesion"/>
    <property type="evidence" value="ECO:0007669"/>
    <property type="project" value="UniProtKB-KW"/>
</dbReference>
<evidence type="ECO:0000256" key="4">
    <source>
        <dbReference type="ARBA" id="ARBA00022729"/>
    </source>
</evidence>
<comment type="subcellular location">
    <subcellularLocation>
        <location evidence="1">Secreted</location>
        <location evidence="1">Extracellular space</location>
        <location evidence="1">Extracellular matrix</location>
    </subcellularLocation>
</comment>
<evidence type="ECO:0000259" key="10">
    <source>
        <dbReference type="PROSITE" id="PS50097"/>
    </source>
</evidence>
<dbReference type="FunCoup" id="W5N4R9">
    <property type="interactions" value="421"/>
</dbReference>
<dbReference type="Bgee" id="ENSLOCG00000012700">
    <property type="expression patterns" value="Expressed in zone of skin and 13 other cell types or tissues"/>
</dbReference>
<dbReference type="PROSITE" id="PS50287">
    <property type="entry name" value="SRCR_2"/>
    <property type="match status" value="1"/>
</dbReference>
<dbReference type="SMART" id="SM00875">
    <property type="entry name" value="BACK"/>
    <property type="match status" value="1"/>
</dbReference>
<evidence type="ECO:0000256" key="2">
    <source>
        <dbReference type="ARBA" id="ARBA00022525"/>
    </source>
</evidence>
<dbReference type="SMART" id="SM00202">
    <property type="entry name" value="SR"/>
    <property type="match status" value="1"/>
</dbReference>
<dbReference type="RefSeq" id="XP_015212143.1">
    <property type="nucleotide sequence ID" value="XM_015356657.2"/>
</dbReference>
<dbReference type="Pfam" id="PF00530">
    <property type="entry name" value="SRCR"/>
    <property type="match status" value="1"/>
</dbReference>
<dbReference type="Ensembl" id="ENSLOCT00000015657.1">
    <property type="protein sequence ID" value="ENSLOCP00000015628.1"/>
    <property type="gene ID" value="ENSLOCG00000012700.1"/>
</dbReference>
<organism evidence="12 13">
    <name type="scientific">Lepisosteus oculatus</name>
    <name type="common">Spotted gar</name>
    <dbReference type="NCBI Taxonomy" id="7918"/>
    <lineage>
        <taxon>Eukaryota</taxon>
        <taxon>Metazoa</taxon>
        <taxon>Chordata</taxon>
        <taxon>Craniata</taxon>
        <taxon>Vertebrata</taxon>
        <taxon>Euteleostomi</taxon>
        <taxon>Actinopterygii</taxon>
        <taxon>Neopterygii</taxon>
        <taxon>Holostei</taxon>
        <taxon>Semionotiformes</taxon>
        <taxon>Lepisosteidae</taxon>
        <taxon>Lepisosteus</taxon>
    </lineage>
</organism>
<accession>W5N4R9</accession>
<evidence type="ECO:0000256" key="3">
    <source>
        <dbReference type="ARBA" id="ARBA00022530"/>
    </source>
</evidence>
<dbReference type="PRINTS" id="PR00258">
    <property type="entry name" value="SPERACTRCPTR"/>
</dbReference>
<feature type="domain" description="BTB" evidence="10">
    <location>
        <begin position="163"/>
        <end position="237"/>
    </location>
</feature>
<dbReference type="InterPro" id="IPR011333">
    <property type="entry name" value="SKP1/BTB/POZ_sf"/>
</dbReference>
<dbReference type="KEGG" id="loc:102689271"/>
<feature type="disulfide bond" evidence="8">
    <location>
        <begin position="99"/>
        <end position="109"/>
    </location>
</feature>
<dbReference type="PANTHER" id="PTHR24410">
    <property type="entry name" value="HL07962P-RELATED"/>
    <property type="match status" value="1"/>
</dbReference>
<feature type="signal peptide" evidence="9">
    <location>
        <begin position="1"/>
        <end position="25"/>
    </location>
</feature>
<evidence type="ECO:0000313" key="12">
    <source>
        <dbReference type="Ensembl" id="ENSLOCP00000015628.1"/>
    </source>
</evidence>
<evidence type="ECO:0000256" key="9">
    <source>
        <dbReference type="SAM" id="SignalP"/>
    </source>
</evidence>
<dbReference type="Gene3D" id="1.25.40.420">
    <property type="match status" value="1"/>
</dbReference>
<evidence type="ECO:0000256" key="8">
    <source>
        <dbReference type="PROSITE-ProRule" id="PRU00196"/>
    </source>
</evidence>
<dbReference type="AlphaFoldDB" id="W5N4R9"/>
<dbReference type="PROSITE" id="PS50097">
    <property type="entry name" value="BTB"/>
    <property type="match status" value="1"/>
</dbReference>
<dbReference type="RefSeq" id="XP_015212142.1">
    <property type="nucleotide sequence ID" value="XM_015356656.2"/>
</dbReference>
<evidence type="ECO:0000259" key="11">
    <source>
        <dbReference type="PROSITE" id="PS50287"/>
    </source>
</evidence>
<evidence type="ECO:0000256" key="7">
    <source>
        <dbReference type="ARBA" id="ARBA00023180"/>
    </source>
</evidence>
<keyword evidence="4 9" id="KW-0732">Signal</keyword>
<dbReference type="EMBL" id="AHAT01000354">
    <property type="status" value="NOT_ANNOTATED_CDS"/>
    <property type="molecule type" value="Genomic_DNA"/>
</dbReference>
<keyword evidence="6 8" id="KW-1015">Disulfide bond</keyword>
<dbReference type="EMBL" id="AHAT01000355">
    <property type="status" value="NOT_ANNOTATED_CDS"/>
    <property type="molecule type" value="Genomic_DNA"/>
</dbReference>
<keyword evidence="13" id="KW-1185">Reference proteome</keyword>
<dbReference type="GO" id="GO:0016020">
    <property type="term" value="C:membrane"/>
    <property type="evidence" value="ECO:0007669"/>
    <property type="project" value="InterPro"/>
</dbReference>
<evidence type="ECO:0000256" key="5">
    <source>
        <dbReference type="ARBA" id="ARBA00022889"/>
    </source>
</evidence>
<evidence type="ECO:0000313" key="13">
    <source>
        <dbReference type="Proteomes" id="UP000018468"/>
    </source>
</evidence>
<keyword evidence="7" id="KW-0325">Glycoprotein</keyword>
<dbReference type="InterPro" id="IPR036772">
    <property type="entry name" value="SRCR-like_dom_sf"/>
</dbReference>
<dbReference type="InParanoid" id="W5N4R9"/>
<dbReference type="InterPro" id="IPR051481">
    <property type="entry name" value="BTB-POZ/Galectin-3-binding"/>
</dbReference>
<dbReference type="Gene3D" id="3.30.710.10">
    <property type="entry name" value="Potassium Channel Kv1.1, Chain A"/>
    <property type="match status" value="1"/>
</dbReference>
<dbReference type="CTD" id="405809"/>
<protein>
    <submittedName>
        <fullName evidence="12">Galectin 3 binding protein</fullName>
    </submittedName>
</protein>
<dbReference type="FunFam" id="3.10.250.10:FF:000001">
    <property type="entry name" value="Lysyl oxidase 4 isoform X1"/>
    <property type="match status" value="1"/>
</dbReference>
<dbReference type="Pfam" id="PF07707">
    <property type="entry name" value="BACK"/>
    <property type="match status" value="1"/>
</dbReference>
<sequence length="592" mass="65726">MRVCSFAAALAALLLLLQARPDAAASNGDVRLVGGASSSEGRVEVYYTGSWGTVCDDSWDIADATVVCRSLGFANATSAVTGATFGAGSGRIWLDDVSCRGTESSLALCKFKGWGITDCQHSEDAGVRCQKNVALDNTSVYSLDSSSDLPKALGELFDSKRGCDFYITVKSSREEEKEGTSQTLCVHKVVLSLNAEASFLNLTPNSSQITMEVTQDCQPFVADFIRYLYTRRIDVTLSSAQCLHKLASDYQVSTLQQYAGQLFSWLLPEDSTFKNQLSLYEYAIRSRDPMLQETCLQYLAWNCKALIGSPTWTKLGRETVQALLSRSDLVVPDEAFLLEAVESWVKANHAGDGAPSLESESALLQQIRFPMIPPEKLFDLQFTSSVFKSHSQVYQSGMLQGFQFHSVSFPKLMQHQEQMREDYIPRIYTADPWSFTYNMSTAQDAYRYNSYHRKYGSYRHYGSGYDMGSSGRWSQSFQTPAHTSAFLKSSPISWSVGVYTSVQGCQNSGYRCDSAPAVSLSGNTGQRYGNYSVLYENQVLWVCSGGYVVHVQEFKNNLAVLPSNGTDGLTYPCLSDYESFRFIVRPRYSLHN</sequence>
<dbReference type="GeneTree" id="ENSGT00940000164412"/>
<dbReference type="GeneID" id="102689271"/>